<organism evidence="2 3">
    <name type="scientific">Paracoccus sanguinis</name>
    <dbReference type="NCBI Taxonomy" id="1545044"/>
    <lineage>
        <taxon>Bacteria</taxon>
        <taxon>Pseudomonadati</taxon>
        <taxon>Pseudomonadota</taxon>
        <taxon>Alphaproteobacteria</taxon>
        <taxon>Rhodobacterales</taxon>
        <taxon>Paracoccaceae</taxon>
        <taxon>Paracoccus</taxon>
    </lineage>
</organism>
<comment type="caution">
    <text evidence="2">The sequence shown here is derived from an EMBL/GenBank/DDBJ whole genome shotgun (WGS) entry which is preliminary data.</text>
</comment>
<protein>
    <recommendedName>
        <fullName evidence="1">EF-hand domain-containing protein</fullName>
    </recommendedName>
</protein>
<dbReference type="EMBL" id="JRKQ01000009">
    <property type="protein sequence ID" value="KGJ23203.1"/>
    <property type="molecule type" value="Genomic_DNA"/>
</dbReference>
<sequence length="179" mass="19698">MALPGRTIEEENDMKASKLTPTTLTGLALVVALAAPLAAQNFPEEIDVMRRIAASFDTNNDDKIDRDEFREFTRLVWASMDSNNDGQVDEPEFMAWDPGFSYVAELNGKSEDFTSMKQEIFAYWDANGDKIATRDEVLATADDEFKNSDPDGDGFVTGRDLAFGSPTFSAFIFGAGPAK</sequence>
<reference evidence="2 3" key="1">
    <citation type="submission" date="2014-09" db="EMBL/GenBank/DDBJ databases">
        <authorList>
            <person name="McGinnis J.M."/>
            <person name="Wolfgang W.J."/>
        </authorList>
    </citation>
    <scope>NUCLEOTIDE SEQUENCE [LARGE SCALE GENOMIC DNA]</scope>
    <source>
        <strain evidence="2 3">5503</strain>
    </source>
</reference>
<dbReference type="GO" id="GO:0005509">
    <property type="term" value="F:calcium ion binding"/>
    <property type="evidence" value="ECO:0007669"/>
    <property type="project" value="InterPro"/>
</dbReference>
<dbReference type="PROSITE" id="PS00018">
    <property type="entry name" value="EF_HAND_1"/>
    <property type="match status" value="3"/>
</dbReference>
<evidence type="ECO:0000313" key="3">
    <source>
        <dbReference type="Proteomes" id="UP000029858"/>
    </source>
</evidence>
<proteinExistence type="predicted"/>
<feature type="domain" description="EF-hand" evidence="1">
    <location>
        <begin position="44"/>
        <end position="79"/>
    </location>
</feature>
<accession>A0A099GM64</accession>
<dbReference type="PROSITE" id="PS50222">
    <property type="entry name" value="EF_HAND_2"/>
    <property type="match status" value="1"/>
</dbReference>
<dbReference type="InterPro" id="IPR002048">
    <property type="entry name" value="EF_hand_dom"/>
</dbReference>
<gene>
    <name evidence="2" type="ORF">IX56_03365</name>
</gene>
<dbReference type="Gene3D" id="1.10.238.10">
    <property type="entry name" value="EF-hand"/>
    <property type="match status" value="1"/>
</dbReference>
<name>A0A099GM64_9RHOB</name>
<dbReference type="RefSeq" id="WP_036707433.1">
    <property type="nucleotide sequence ID" value="NZ_JRKQ01000009.1"/>
</dbReference>
<dbReference type="InterPro" id="IPR011992">
    <property type="entry name" value="EF-hand-dom_pair"/>
</dbReference>
<dbReference type="SUPFAM" id="SSF47473">
    <property type="entry name" value="EF-hand"/>
    <property type="match status" value="1"/>
</dbReference>
<reference evidence="2 3" key="2">
    <citation type="submission" date="2014-10" db="EMBL/GenBank/DDBJ databases">
        <title>Paracoccus sanguinis sp. nov., isolated from clinical specimens of New York State patients.</title>
        <authorList>
            <person name="Mingle L.A."/>
            <person name="Cole J.A."/>
            <person name="Lapierre P."/>
            <person name="Musser K.A."/>
        </authorList>
    </citation>
    <scope>NUCLEOTIDE SEQUENCE [LARGE SCALE GENOMIC DNA]</scope>
    <source>
        <strain evidence="2 3">5503</strain>
    </source>
</reference>
<dbReference type="AlphaFoldDB" id="A0A099GM64"/>
<dbReference type="Proteomes" id="UP000029858">
    <property type="component" value="Unassembled WGS sequence"/>
</dbReference>
<evidence type="ECO:0000313" key="2">
    <source>
        <dbReference type="EMBL" id="KGJ23203.1"/>
    </source>
</evidence>
<evidence type="ECO:0000259" key="1">
    <source>
        <dbReference type="PROSITE" id="PS50222"/>
    </source>
</evidence>
<dbReference type="InterPro" id="IPR018247">
    <property type="entry name" value="EF_Hand_1_Ca_BS"/>
</dbReference>